<dbReference type="PANTHER" id="PTHR30386:SF17">
    <property type="entry name" value="ALKALINE PROTEASE SECRETION PROTEIN APRE"/>
    <property type="match status" value="1"/>
</dbReference>
<dbReference type="AlphaFoldDB" id="A0A4R5QLM7"/>
<evidence type="ECO:0000256" key="1">
    <source>
        <dbReference type="ARBA" id="ARBA00004377"/>
    </source>
</evidence>
<accession>A0A4R5QLM7</accession>
<dbReference type="PRINTS" id="PR01490">
    <property type="entry name" value="RTXTOXIND"/>
</dbReference>
<evidence type="ECO:0000259" key="11">
    <source>
        <dbReference type="Pfam" id="PF25994"/>
    </source>
</evidence>
<name>A0A4R5QLM7_9PROT</name>
<dbReference type="Proteomes" id="UP000295096">
    <property type="component" value="Unassembled WGS sequence"/>
</dbReference>
<organism evidence="13 14">
    <name type="scientific">Dankookia rubra</name>
    <dbReference type="NCBI Taxonomy" id="1442381"/>
    <lineage>
        <taxon>Bacteria</taxon>
        <taxon>Pseudomonadati</taxon>
        <taxon>Pseudomonadota</taxon>
        <taxon>Alphaproteobacteria</taxon>
        <taxon>Acetobacterales</taxon>
        <taxon>Roseomonadaceae</taxon>
        <taxon>Dankookia</taxon>
    </lineage>
</organism>
<feature type="domain" description="AprE-like beta-barrel" evidence="12">
    <location>
        <begin position="384"/>
        <end position="469"/>
    </location>
</feature>
<keyword evidence="14" id="KW-1185">Reference proteome</keyword>
<feature type="domain" description="AprE-like long alpha-helical hairpin" evidence="11">
    <location>
        <begin position="151"/>
        <end position="342"/>
    </location>
</feature>
<evidence type="ECO:0000256" key="6">
    <source>
        <dbReference type="ARBA" id="ARBA00022692"/>
    </source>
</evidence>
<keyword evidence="6" id="KW-0812">Transmembrane</keyword>
<evidence type="ECO:0000313" key="14">
    <source>
        <dbReference type="Proteomes" id="UP000295096"/>
    </source>
</evidence>
<gene>
    <name evidence="13" type="ORF">E2C06_00310</name>
</gene>
<keyword evidence="10" id="KW-0175">Coiled coil</keyword>
<keyword evidence="7" id="KW-1133">Transmembrane helix</keyword>
<dbReference type="Pfam" id="PF25994">
    <property type="entry name" value="HH_AprE"/>
    <property type="match status" value="1"/>
</dbReference>
<protein>
    <recommendedName>
        <fullName evidence="9">Membrane fusion protein (MFP) family protein</fullName>
    </recommendedName>
</protein>
<evidence type="ECO:0000256" key="5">
    <source>
        <dbReference type="ARBA" id="ARBA00022519"/>
    </source>
</evidence>
<comment type="similarity">
    <text evidence="2 9">Belongs to the membrane fusion protein (MFP) (TC 8.A.1) family.</text>
</comment>
<evidence type="ECO:0000256" key="7">
    <source>
        <dbReference type="ARBA" id="ARBA00022989"/>
    </source>
</evidence>
<dbReference type="EMBL" id="SMSJ01000001">
    <property type="protein sequence ID" value="TDH64424.1"/>
    <property type="molecule type" value="Genomic_DNA"/>
</dbReference>
<evidence type="ECO:0000259" key="12">
    <source>
        <dbReference type="Pfam" id="PF26002"/>
    </source>
</evidence>
<dbReference type="Pfam" id="PF26002">
    <property type="entry name" value="Beta-barrel_AprE"/>
    <property type="match status" value="1"/>
</dbReference>
<dbReference type="NCBIfam" id="TIGR01843">
    <property type="entry name" value="type_I_hlyD"/>
    <property type="match status" value="1"/>
</dbReference>
<reference evidence="13 14" key="1">
    <citation type="journal article" date="2016" name="J. Microbiol.">
        <title>Dankookia rubra gen. nov., sp. nov., an alphaproteobacterium isolated from sediment of a shallow stream.</title>
        <authorList>
            <person name="Kim W.H."/>
            <person name="Kim D.H."/>
            <person name="Kang K."/>
            <person name="Ahn T.Y."/>
        </authorList>
    </citation>
    <scope>NUCLEOTIDE SEQUENCE [LARGE SCALE GENOMIC DNA]</scope>
    <source>
        <strain evidence="13 14">JCM30602</strain>
    </source>
</reference>
<dbReference type="Gene3D" id="2.40.50.100">
    <property type="match status" value="1"/>
</dbReference>
<dbReference type="GO" id="GO:0005886">
    <property type="term" value="C:plasma membrane"/>
    <property type="evidence" value="ECO:0007669"/>
    <property type="project" value="UniProtKB-SubCell"/>
</dbReference>
<evidence type="ECO:0000256" key="10">
    <source>
        <dbReference type="SAM" id="Coils"/>
    </source>
</evidence>
<keyword evidence="5 9" id="KW-0997">Cell inner membrane</keyword>
<sequence>MSRRPGRISLTAALSSTPAAAGRRRPAVAAARSWRMALQHMVERGGTIALPSPLPRPSLEAQLEAAIRTPPVARLTRRALLVLGLTLLPLGGWATMTTIEQAVLGNGQMIPEGKRKTVTLLEPGILRRLLVKEGSLVEAGQPLVQLDVTQAEALADQARAAVWSGRARIARLRAEQADQRALDFPVELRQAAAADPAIDVFLKAEQAFFAARWSNYDSQVAVGEKQIIQFREQAAGARAQREGAEQQVRSTRDQIAGLARLLAQGFASRFTVLELQRQEASFTAVAGASAAQEKQYQQAMLQGEQQLTTLRFTRLSDIANDLQTTEAAVASAVQQLRAAQDVLTRRELLAPEAGRVTNIQMFTPGSSIAGGQPILDLVPAADRLVVEGQVLPSDIEQVAVGQKANLRLTAYRMRELPVLSGRVTLVAPDITTQQSGNQYYTIRAELEPDALQHFPEVKLFAGMPVEIYVLGEKRTPISYFWTPIRHAARRAFRD</sequence>
<dbReference type="GO" id="GO:0015031">
    <property type="term" value="P:protein transport"/>
    <property type="evidence" value="ECO:0007669"/>
    <property type="project" value="InterPro"/>
</dbReference>
<comment type="caution">
    <text evidence="13">The sequence shown here is derived from an EMBL/GenBank/DDBJ whole genome shotgun (WGS) entry which is preliminary data.</text>
</comment>
<dbReference type="SUPFAM" id="SSF111369">
    <property type="entry name" value="HlyD-like secretion proteins"/>
    <property type="match status" value="1"/>
</dbReference>
<evidence type="ECO:0000313" key="13">
    <source>
        <dbReference type="EMBL" id="TDH64424.1"/>
    </source>
</evidence>
<dbReference type="InterPro" id="IPR058781">
    <property type="entry name" value="HH_AprE-like"/>
</dbReference>
<keyword evidence="3 9" id="KW-0813">Transport</keyword>
<dbReference type="Gene3D" id="2.40.30.170">
    <property type="match status" value="1"/>
</dbReference>
<evidence type="ECO:0000256" key="8">
    <source>
        <dbReference type="ARBA" id="ARBA00023136"/>
    </source>
</evidence>
<evidence type="ECO:0000256" key="4">
    <source>
        <dbReference type="ARBA" id="ARBA00022475"/>
    </source>
</evidence>
<dbReference type="InterPro" id="IPR010129">
    <property type="entry name" value="T1SS_HlyD"/>
</dbReference>
<feature type="coiled-coil region" evidence="10">
    <location>
        <begin position="227"/>
        <end position="254"/>
    </location>
</feature>
<dbReference type="PANTHER" id="PTHR30386">
    <property type="entry name" value="MEMBRANE FUSION SUBUNIT OF EMRAB-TOLC MULTIDRUG EFFLUX PUMP"/>
    <property type="match status" value="1"/>
</dbReference>
<evidence type="ECO:0000256" key="9">
    <source>
        <dbReference type="RuleBase" id="RU365093"/>
    </source>
</evidence>
<dbReference type="InterPro" id="IPR050739">
    <property type="entry name" value="MFP"/>
</dbReference>
<evidence type="ECO:0000256" key="2">
    <source>
        <dbReference type="ARBA" id="ARBA00009477"/>
    </source>
</evidence>
<dbReference type="InterPro" id="IPR058982">
    <property type="entry name" value="Beta-barrel_AprE"/>
</dbReference>
<proteinExistence type="inferred from homology"/>
<comment type="subcellular location">
    <subcellularLocation>
        <location evidence="1 9">Cell inner membrane</location>
        <topology evidence="1 9">Single-pass membrane protein</topology>
    </subcellularLocation>
</comment>
<dbReference type="Gene3D" id="1.10.287.470">
    <property type="entry name" value="Helix hairpin bin"/>
    <property type="match status" value="1"/>
</dbReference>
<evidence type="ECO:0000256" key="3">
    <source>
        <dbReference type="ARBA" id="ARBA00022448"/>
    </source>
</evidence>
<keyword evidence="8" id="KW-0472">Membrane</keyword>
<keyword evidence="4 9" id="KW-1003">Cell membrane</keyword>
<dbReference type="OrthoDB" id="9810980at2"/>